<dbReference type="InterPro" id="IPR017452">
    <property type="entry name" value="GPCR_Rhodpsn_7TM"/>
</dbReference>
<evidence type="ECO:0000313" key="10">
    <source>
        <dbReference type="EMBL" id="VDN50505.1"/>
    </source>
</evidence>
<dbReference type="Proteomes" id="UP000274756">
    <property type="component" value="Unassembled WGS sequence"/>
</dbReference>
<evidence type="ECO:0000313" key="12">
    <source>
        <dbReference type="Proteomes" id="UP000274756"/>
    </source>
</evidence>
<dbReference type="WBParaSite" id="DME_0000485701-mRNA-1">
    <property type="protein sequence ID" value="DME_0000485701-mRNA-1"/>
    <property type="gene ID" value="DME_0000485701"/>
</dbReference>
<name>A0A0N4UC75_DRAME</name>
<dbReference type="CDD" id="cd00637">
    <property type="entry name" value="7tm_classA_rhodopsin-like"/>
    <property type="match status" value="1"/>
</dbReference>
<evidence type="ECO:0000256" key="2">
    <source>
        <dbReference type="ARBA" id="ARBA00022692"/>
    </source>
</evidence>
<dbReference type="Gene3D" id="1.20.1070.10">
    <property type="entry name" value="Rhodopsin 7-helix transmembrane proteins"/>
    <property type="match status" value="1"/>
</dbReference>
<evidence type="ECO:0000313" key="13">
    <source>
        <dbReference type="WBParaSite" id="DME_0000485701-mRNA-1"/>
    </source>
</evidence>
<dbReference type="STRING" id="318479.A0A0N4UC75"/>
<comment type="subcellular location">
    <subcellularLocation>
        <location evidence="1">Membrane</location>
        <topology evidence="1">Multi-pass membrane protein</topology>
    </subcellularLocation>
</comment>
<dbReference type="PRINTS" id="PR00237">
    <property type="entry name" value="GPCRRHODOPSN"/>
</dbReference>
<dbReference type="Proteomes" id="UP000038040">
    <property type="component" value="Unplaced"/>
</dbReference>
<keyword evidence="12" id="KW-1185">Reference proteome</keyword>
<evidence type="ECO:0000256" key="7">
    <source>
        <dbReference type="ARBA" id="ARBA00023224"/>
    </source>
</evidence>
<proteinExistence type="predicted"/>
<feature type="domain" description="G-protein coupled receptors family 1 profile" evidence="9">
    <location>
        <begin position="34"/>
        <end position="118"/>
    </location>
</feature>
<dbReference type="InterPro" id="IPR000276">
    <property type="entry name" value="GPCR_Rhodpsn"/>
</dbReference>
<dbReference type="EMBL" id="UYYG01000004">
    <property type="protein sequence ID" value="VDN50505.1"/>
    <property type="molecule type" value="Genomic_DNA"/>
</dbReference>
<keyword evidence="7" id="KW-0807">Transducer</keyword>
<evidence type="ECO:0000256" key="8">
    <source>
        <dbReference type="SAM" id="Phobius"/>
    </source>
</evidence>
<keyword evidence="5 8" id="KW-0472">Membrane</keyword>
<evidence type="ECO:0000256" key="1">
    <source>
        <dbReference type="ARBA" id="ARBA00004141"/>
    </source>
</evidence>
<dbReference type="AlphaFoldDB" id="A0A0N4UC75"/>
<keyword evidence="4" id="KW-0297">G-protein coupled receptor</keyword>
<feature type="transmembrane region" description="Helical" evidence="8">
    <location>
        <begin position="22"/>
        <end position="44"/>
    </location>
</feature>
<dbReference type="OrthoDB" id="5981855at2759"/>
<dbReference type="SUPFAM" id="SSF81321">
    <property type="entry name" value="Family A G protein-coupled receptor-like"/>
    <property type="match status" value="1"/>
</dbReference>
<evidence type="ECO:0000256" key="5">
    <source>
        <dbReference type="ARBA" id="ARBA00023136"/>
    </source>
</evidence>
<dbReference type="PROSITE" id="PS50262">
    <property type="entry name" value="G_PROTEIN_RECEP_F1_2"/>
    <property type="match status" value="1"/>
</dbReference>
<reference evidence="13" key="1">
    <citation type="submission" date="2017-02" db="UniProtKB">
        <authorList>
            <consortium name="WormBaseParasite"/>
        </authorList>
    </citation>
    <scope>IDENTIFICATION</scope>
</reference>
<evidence type="ECO:0000256" key="4">
    <source>
        <dbReference type="ARBA" id="ARBA00023040"/>
    </source>
</evidence>
<dbReference type="Pfam" id="PF00001">
    <property type="entry name" value="7tm_1"/>
    <property type="match status" value="1"/>
</dbReference>
<accession>A0A0N4UC75</accession>
<dbReference type="GO" id="GO:0004930">
    <property type="term" value="F:G protein-coupled receptor activity"/>
    <property type="evidence" value="ECO:0007669"/>
    <property type="project" value="UniProtKB-KW"/>
</dbReference>
<protein>
    <submittedName>
        <fullName evidence="13">G_PROTEIN_RECEP_F1_2 domain-containing protein</fullName>
    </submittedName>
</protein>
<keyword evidence="6" id="KW-0675">Receptor</keyword>
<dbReference type="GO" id="GO:0005886">
    <property type="term" value="C:plasma membrane"/>
    <property type="evidence" value="ECO:0007669"/>
    <property type="project" value="TreeGrafter"/>
</dbReference>
<dbReference type="PANTHER" id="PTHR24243">
    <property type="entry name" value="G-PROTEIN COUPLED RECEPTOR"/>
    <property type="match status" value="1"/>
</dbReference>
<evidence type="ECO:0000256" key="6">
    <source>
        <dbReference type="ARBA" id="ARBA00023170"/>
    </source>
</evidence>
<organism evidence="11 13">
    <name type="scientific">Dracunculus medinensis</name>
    <name type="common">Guinea worm</name>
    <dbReference type="NCBI Taxonomy" id="318479"/>
    <lineage>
        <taxon>Eukaryota</taxon>
        <taxon>Metazoa</taxon>
        <taxon>Ecdysozoa</taxon>
        <taxon>Nematoda</taxon>
        <taxon>Chromadorea</taxon>
        <taxon>Rhabditida</taxon>
        <taxon>Spirurina</taxon>
        <taxon>Dracunculoidea</taxon>
        <taxon>Dracunculidae</taxon>
        <taxon>Dracunculus</taxon>
    </lineage>
</organism>
<evidence type="ECO:0000313" key="11">
    <source>
        <dbReference type="Proteomes" id="UP000038040"/>
    </source>
</evidence>
<keyword evidence="3 8" id="KW-1133">Transmembrane helix</keyword>
<dbReference type="PANTHER" id="PTHR24243:SF233">
    <property type="entry name" value="THYROTROPIN-RELEASING HORMONE RECEPTOR"/>
    <property type="match status" value="1"/>
</dbReference>
<sequence>MSQEDDLCIFCSIFNVNTIFGFIYATILIIGVCGNLFVATMILIDRKMFGSSINLFILSLSFADMGNLLACCPDIAMFLNGAGWLLPDIFCPTLRFLEEYFLYASVLMQIGQMLDLYILNSSNNAKSDWDYCIRYKNKAFLSLTAYLKMEDTELSLIMGGTVNF</sequence>
<evidence type="ECO:0000259" key="9">
    <source>
        <dbReference type="PROSITE" id="PS50262"/>
    </source>
</evidence>
<evidence type="ECO:0000256" key="3">
    <source>
        <dbReference type="ARBA" id="ARBA00022989"/>
    </source>
</evidence>
<reference evidence="10 12" key="2">
    <citation type="submission" date="2018-11" db="EMBL/GenBank/DDBJ databases">
        <authorList>
            <consortium name="Pathogen Informatics"/>
        </authorList>
    </citation>
    <scope>NUCLEOTIDE SEQUENCE [LARGE SCALE GENOMIC DNA]</scope>
</reference>
<gene>
    <name evidence="10" type="ORF">DME_LOCUS478</name>
</gene>
<keyword evidence="2 8" id="KW-0812">Transmembrane</keyword>